<organism evidence="2 3">
    <name type="scientific">Microdochium bolleyi</name>
    <dbReference type="NCBI Taxonomy" id="196109"/>
    <lineage>
        <taxon>Eukaryota</taxon>
        <taxon>Fungi</taxon>
        <taxon>Dikarya</taxon>
        <taxon>Ascomycota</taxon>
        <taxon>Pezizomycotina</taxon>
        <taxon>Sordariomycetes</taxon>
        <taxon>Xylariomycetidae</taxon>
        <taxon>Xylariales</taxon>
        <taxon>Microdochiaceae</taxon>
        <taxon>Microdochium</taxon>
    </lineage>
</organism>
<dbReference type="InParanoid" id="A0A136J2H7"/>
<feature type="compositionally biased region" description="Acidic residues" evidence="1">
    <location>
        <begin position="103"/>
        <end position="112"/>
    </location>
</feature>
<feature type="non-terminal residue" evidence="2">
    <location>
        <position position="183"/>
    </location>
</feature>
<dbReference type="Pfam" id="PF03663">
    <property type="entry name" value="Glyco_hydro_76"/>
    <property type="match status" value="1"/>
</dbReference>
<dbReference type="STRING" id="196109.A0A136J2H7"/>
<dbReference type="InterPro" id="IPR005198">
    <property type="entry name" value="Glyco_hydro_76"/>
</dbReference>
<dbReference type="EMBL" id="KQ964250">
    <property type="protein sequence ID" value="KXJ91450.1"/>
    <property type="molecule type" value="Genomic_DNA"/>
</dbReference>
<dbReference type="PANTHER" id="PTHR47791">
    <property type="entry name" value="MEIOTICALLY UP-REGULATED GENE 191 PROTEIN"/>
    <property type="match status" value="1"/>
</dbReference>
<feature type="region of interest" description="Disordered" evidence="1">
    <location>
        <begin position="90"/>
        <end position="122"/>
    </location>
</feature>
<protein>
    <submittedName>
        <fullName evidence="2">Uncharacterized protein</fullName>
    </submittedName>
</protein>
<proteinExistence type="predicted"/>
<sequence length="183" mass="20091">MASKGGSGLEDILANQTFFGNVWVPSFAHRARVFWELSTHGWDDRYCGGGMTWNPRLLPYKNAITNELYIAASASMYLYFPGDNNGSPFLNGGAGSHRPTGRDDDDDDDGDDGPPIWPPRDPEHLKAAVEGYRWLAASGFTDKQGLIIDGFHISGYADPGNNNTACDERNPQIFTYNQGVVLT</sequence>
<evidence type="ECO:0000256" key="1">
    <source>
        <dbReference type="SAM" id="MobiDB-lite"/>
    </source>
</evidence>
<dbReference type="Gene3D" id="1.50.10.20">
    <property type="match status" value="1"/>
</dbReference>
<dbReference type="OrthoDB" id="4104179at2759"/>
<name>A0A136J2H7_9PEZI</name>
<dbReference type="Proteomes" id="UP000070501">
    <property type="component" value="Unassembled WGS sequence"/>
</dbReference>
<keyword evidence="3" id="KW-1185">Reference proteome</keyword>
<evidence type="ECO:0000313" key="3">
    <source>
        <dbReference type="Proteomes" id="UP000070501"/>
    </source>
</evidence>
<dbReference type="AlphaFoldDB" id="A0A136J2H7"/>
<gene>
    <name evidence="2" type="ORF">Micbo1qcDRAFT_163172</name>
</gene>
<dbReference type="InterPro" id="IPR053169">
    <property type="entry name" value="MUG_Protein"/>
</dbReference>
<dbReference type="PANTHER" id="PTHR47791:SF2">
    <property type="entry name" value="ENDO MANNANASE, GH76 FAMILY (EUROFUNG)"/>
    <property type="match status" value="1"/>
</dbReference>
<accession>A0A136J2H7</accession>
<evidence type="ECO:0000313" key="2">
    <source>
        <dbReference type="EMBL" id="KXJ91450.1"/>
    </source>
</evidence>
<reference evidence="3" key="1">
    <citation type="submission" date="2016-02" db="EMBL/GenBank/DDBJ databases">
        <title>Draft genome sequence of Microdochium bolleyi, a fungal endophyte of beachgrass.</title>
        <authorList>
            <consortium name="DOE Joint Genome Institute"/>
            <person name="David A.S."/>
            <person name="May G."/>
            <person name="Haridas S."/>
            <person name="Lim J."/>
            <person name="Wang M."/>
            <person name="Labutti K."/>
            <person name="Lipzen A."/>
            <person name="Barry K."/>
            <person name="Grigoriev I.V."/>
        </authorList>
    </citation>
    <scope>NUCLEOTIDE SEQUENCE [LARGE SCALE GENOMIC DNA]</scope>
    <source>
        <strain evidence="3">J235TASD1</strain>
    </source>
</reference>